<name>A0ABM7III3_9MYCO</name>
<dbReference type="InterPro" id="IPR037473">
    <property type="entry name" value="Lcp-like"/>
</dbReference>
<accession>A0ABM7III3</accession>
<evidence type="ECO:0000313" key="2">
    <source>
        <dbReference type="EMBL" id="BBX86622.1"/>
    </source>
</evidence>
<dbReference type="EMBL" id="AP022577">
    <property type="protein sequence ID" value="BBX86622.1"/>
    <property type="molecule type" value="Genomic_DNA"/>
</dbReference>
<evidence type="ECO:0000313" key="3">
    <source>
        <dbReference type="Proteomes" id="UP000465609"/>
    </source>
</evidence>
<dbReference type="RefSeq" id="WP_138229010.1">
    <property type="nucleotide sequence ID" value="NZ_AP022577.1"/>
</dbReference>
<reference evidence="2 3" key="1">
    <citation type="journal article" date="2019" name="Emerg. Microbes Infect.">
        <title>Comprehensive subspecies identification of 175 nontuberculous mycobacteria species based on 7547 genomic profiles.</title>
        <authorList>
            <person name="Matsumoto Y."/>
            <person name="Kinjo T."/>
            <person name="Motooka D."/>
            <person name="Nabeya D."/>
            <person name="Jung N."/>
            <person name="Uechi K."/>
            <person name="Horii T."/>
            <person name="Iida T."/>
            <person name="Fujita J."/>
            <person name="Nakamura S."/>
        </authorList>
    </citation>
    <scope>NUCLEOTIDE SEQUENCE [LARGE SCALE GENOMIC DNA]</scope>
    <source>
        <strain evidence="2 3">JCM 15296</strain>
    </source>
</reference>
<gene>
    <name evidence="2" type="ORF">MAUB_44950</name>
</gene>
<protein>
    <recommendedName>
        <fullName evidence="1">ER-bound oxygenase mpaB/mpaB'/Rubber oxygenase catalytic domain-containing protein</fullName>
    </recommendedName>
</protein>
<evidence type="ECO:0000259" key="1">
    <source>
        <dbReference type="Pfam" id="PF09995"/>
    </source>
</evidence>
<sequence length="454" mass="50007">MASPKESATTTQVSAGTHPYDYYWRPGVALRPAPPRLRFEPMWTHTRRQLFTPWIEFHEVPRPTAWTDLFVDHLWQGDELMDAVVAGFRAMGMAEGRAMLDLALDHGIDSVPNAPAELVALFDQLDNPPVWYDPQLWEAGRQLWIDASLAGKVGMFAGDTFGTFVGDEVAYATGQTGRFVSDFYRRNLETLAWFRNMTYPGALDRWAEPFKDTVRVRLMHSQVRAGLRRTWGDEQFARHGNPISNAMMMNAAISFGLQPLLIDHGHGRTRSRADLDAALMYWGYIAHVFGVAEELIPRDTAEALEAMDFIVAYAGGPSEWTDTMVSAAIDGQAVAGKVKRALATPVLGLLAYYGGEDLAHAMVRGTSLAGAELTPWVGVSKVLVNVNVGFRRLLDRVPGATARAAARESDLALWGSLLAVFRFLAARKGIRGTPYDHHDGTVTAGCPVPHQAVG</sequence>
<proteinExistence type="predicted"/>
<organism evidence="2 3">
    <name type="scientific">Mycolicibacterium aubagnense</name>
    <dbReference type="NCBI Taxonomy" id="319707"/>
    <lineage>
        <taxon>Bacteria</taxon>
        <taxon>Bacillati</taxon>
        <taxon>Actinomycetota</taxon>
        <taxon>Actinomycetes</taxon>
        <taxon>Mycobacteriales</taxon>
        <taxon>Mycobacteriaceae</taxon>
        <taxon>Mycolicibacterium</taxon>
    </lineage>
</organism>
<dbReference type="InterPro" id="IPR018713">
    <property type="entry name" value="MPAB/Lcp_cat_dom"/>
</dbReference>
<dbReference type="PANTHER" id="PTHR37539:SF1">
    <property type="entry name" value="ER-BOUND OXYGENASE MPAB_MPAB'_RUBBER OXYGENASE CATALYTIC DOMAIN-CONTAINING PROTEIN"/>
    <property type="match status" value="1"/>
</dbReference>
<keyword evidence="3" id="KW-1185">Reference proteome</keyword>
<dbReference type="PANTHER" id="PTHR37539">
    <property type="entry name" value="SECRETED PROTEIN-RELATED"/>
    <property type="match status" value="1"/>
</dbReference>
<dbReference type="Pfam" id="PF09995">
    <property type="entry name" value="MPAB_Lcp_cat"/>
    <property type="match status" value="1"/>
</dbReference>
<dbReference type="Proteomes" id="UP000465609">
    <property type="component" value="Chromosome"/>
</dbReference>
<feature type="domain" description="ER-bound oxygenase mpaB/mpaB'/Rubber oxygenase catalytic" evidence="1">
    <location>
        <begin position="168"/>
        <end position="350"/>
    </location>
</feature>